<feature type="transmembrane region" description="Helical" evidence="7">
    <location>
        <begin position="107"/>
        <end position="127"/>
    </location>
</feature>
<accession>A0A212JSM9</accession>
<evidence type="ECO:0000256" key="3">
    <source>
        <dbReference type="ARBA" id="ARBA00022475"/>
    </source>
</evidence>
<keyword evidence="3" id="KW-1003">Cell membrane</keyword>
<feature type="transmembrane region" description="Helical" evidence="7">
    <location>
        <begin position="12"/>
        <end position="33"/>
    </location>
</feature>
<keyword evidence="4 7" id="KW-0812">Transmembrane</keyword>
<organism evidence="8">
    <name type="scientific">uncultured Dysgonomonas sp</name>
    <dbReference type="NCBI Taxonomy" id="206096"/>
    <lineage>
        <taxon>Bacteria</taxon>
        <taxon>Pseudomonadati</taxon>
        <taxon>Bacteroidota</taxon>
        <taxon>Bacteroidia</taxon>
        <taxon>Bacteroidales</taxon>
        <taxon>Dysgonomonadaceae</taxon>
        <taxon>Dysgonomonas</taxon>
        <taxon>environmental samples</taxon>
    </lineage>
</organism>
<evidence type="ECO:0000256" key="5">
    <source>
        <dbReference type="ARBA" id="ARBA00022989"/>
    </source>
</evidence>
<keyword evidence="6 7" id="KW-0472">Membrane</keyword>
<feature type="transmembrane region" description="Helical" evidence="7">
    <location>
        <begin position="76"/>
        <end position="95"/>
    </location>
</feature>
<comment type="subcellular location">
    <subcellularLocation>
        <location evidence="1 7">Cell membrane</location>
        <topology evidence="1 7">Multi-pass membrane protein</topology>
    </subcellularLocation>
</comment>
<keyword evidence="5 7" id="KW-1133">Transmembrane helix</keyword>
<dbReference type="InterPro" id="IPR002771">
    <property type="entry name" value="Multi_antbiot-R_MarC"/>
</dbReference>
<feature type="transmembrane region" description="Helical" evidence="7">
    <location>
        <begin position="172"/>
        <end position="193"/>
    </location>
</feature>
<dbReference type="Pfam" id="PF01914">
    <property type="entry name" value="MarC"/>
    <property type="match status" value="1"/>
</dbReference>
<dbReference type="EMBL" id="FLUL01000001">
    <property type="protein sequence ID" value="SBW02443.1"/>
    <property type="molecule type" value="Genomic_DNA"/>
</dbReference>
<evidence type="ECO:0000256" key="1">
    <source>
        <dbReference type="ARBA" id="ARBA00004651"/>
    </source>
</evidence>
<dbReference type="RefSeq" id="WP_252638010.1">
    <property type="nucleotide sequence ID" value="NZ_CABTJG010000013.1"/>
</dbReference>
<name>A0A212JSM9_9BACT</name>
<reference evidence="8" key="1">
    <citation type="submission" date="2016-04" db="EMBL/GenBank/DDBJ databases">
        <authorList>
            <person name="Evans L.H."/>
            <person name="Alamgir A."/>
            <person name="Owens N."/>
            <person name="Weber N.D."/>
            <person name="Virtaneva K."/>
            <person name="Barbian K."/>
            <person name="Babar A."/>
            <person name="Rosenke K."/>
        </authorList>
    </citation>
    <scope>NUCLEOTIDE SEQUENCE</scope>
    <source>
        <strain evidence="8">86-2</strain>
    </source>
</reference>
<dbReference type="AlphaFoldDB" id="A0A212JSM9"/>
<protein>
    <recommendedName>
        <fullName evidence="7">UPF0056 membrane protein</fullName>
    </recommendedName>
</protein>
<proteinExistence type="inferred from homology"/>
<evidence type="ECO:0000256" key="7">
    <source>
        <dbReference type="RuleBase" id="RU362048"/>
    </source>
</evidence>
<gene>
    <name evidence="8" type="ORF">KL86DYS2_12254</name>
</gene>
<comment type="similarity">
    <text evidence="2 7">Belongs to the UPF0056 (MarC) family.</text>
</comment>
<dbReference type="GO" id="GO:0005886">
    <property type="term" value="C:plasma membrane"/>
    <property type="evidence" value="ECO:0007669"/>
    <property type="project" value="UniProtKB-SubCell"/>
</dbReference>
<evidence type="ECO:0000313" key="8">
    <source>
        <dbReference type="EMBL" id="SBW02443.1"/>
    </source>
</evidence>
<evidence type="ECO:0000256" key="4">
    <source>
        <dbReference type="ARBA" id="ARBA00022692"/>
    </source>
</evidence>
<dbReference type="PANTHER" id="PTHR33508:SF1">
    <property type="entry name" value="UPF0056 MEMBRANE PROTEIN YHCE"/>
    <property type="match status" value="1"/>
</dbReference>
<feature type="transmembrane region" description="Helical" evidence="7">
    <location>
        <begin position="133"/>
        <end position="151"/>
    </location>
</feature>
<dbReference type="PANTHER" id="PTHR33508">
    <property type="entry name" value="UPF0056 MEMBRANE PROTEIN YHCE"/>
    <property type="match status" value="1"/>
</dbReference>
<evidence type="ECO:0000256" key="6">
    <source>
        <dbReference type="ARBA" id="ARBA00023136"/>
    </source>
</evidence>
<sequence>MDFNIDITQILSAFVVLFVLIDVSGSIPIFLGFKGEGRDINPLQAAIYSFIIMTAFLFVGKWVLNMFNVEVSSFAVAGALVIFIISIEMIFGVEIFKNDAPGGSKTLVPIVFPLIAGPGTFTVLLSMRADYDVSNIIIALFLNMIIVFLVLRYLKVVEKLLGLGGVYVLRKFFGVIVMAISVSLFTSNINTLIESLSGK</sequence>
<feature type="transmembrane region" description="Helical" evidence="7">
    <location>
        <begin position="45"/>
        <end position="64"/>
    </location>
</feature>
<evidence type="ECO:0000256" key="2">
    <source>
        <dbReference type="ARBA" id="ARBA00009784"/>
    </source>
</evidence>